<protein>
    <submittedName>
        <fullName evidence="4">Ribokinase-like domain-containing protein</fullName>
    </submittedName>
</protein>
<dbReference type="RefSeq" id="WP_115281275.1">
    <property type="nucleotide sequence ID" value="NZ_AP022600.1"/>
</dbReference>
<dbReference type="PANTHER" id="PTHR10584">
    <property type="entry name" value="SUGAR KINASE"/>
    <property type="match status" value="1"/>
</dbReference>
<dbReference type="SUPFAM" id="SSF53613">
    <property type="entry name" value="Ribokinase-like"/>
    <property type="match status" value="1"/>
</dbReference>
<dbReference type="GO" id="GO:0006796">
    <property type="term" value="P:phosphate-containing compound metabolic process"/>
    <property type="evidence" value="ECO:0007669"/>
    <property type="project" value="UniProtKB-ARBA"/>
</dbReference>
<sequence>MTTQRVLFVGDVGLDTMIRFARLPDPDEKVVADALAEGPGGVVTNAAVAAAGAGARVGLFTGVGDDAAGRTLAAQLEAAGLDVHVDITEKNTCRAVILIDAGGEKRVLLSPDAVMYPQRRTVMDLALDDVAWVHTAAYDRTTAALLLTRCRSHGVRASIDLEPATMPAGFDDIAGLVGDCHTVFLNERAHNLIGATAVARLLDAGVPEVVETRGSRGIRLHTASGTTVIEAPVLNRPVVDTTGAGDALAGWHAARRCVGDSAVEALTKGVAAASLSVCAGGGITSYPDVDDVLGVAEQMTRNKIGQSN</sequence>
<dbReference type="PRINTS" id="PR00990">
    <property type="entry name" value="RIBOKINASE"/>
</dbReference>
<dbReference type="OrthoDB" id="9775849at2"/>
<evidence type="ECO:0000313" key="4">
    <source>
        <dbReference type="EMBL" id="STZ62608.1"/>
    </source>
</evidence>
<proteinExistence type="predicted"/>
<keyword evidence="5" id="KW-1185">Reference proteome</keyword>
<name>A0A378TP91_9MYCO</name>
<dbReference type="Proteomes" id="UP000254978">
    <property type="component" value="Unassembled WGS sequence"/>
</dbReference>
<gene>
    <name evidence="4" type="ORF">NCTC10821_06177</name>
</gene>
<dbReference type="PANTHER" id="PTHR10584:SF166">
    <property type="entry name" value="RIBOKINASE"/>
    <property type="match status" value="1"/>
</dbReference>
<evidence type="ECO:0000313" key="5">
    <source>
        <dbReference type="Proteomes" id="UP000254978"/>
    </source>
</evidence>
<keyword evidence="2 4" id="KW-0418">Kinase</keyword>
<evidence type="ECO:0000256" key="2">
    <source>
        <dbReference type="ARBA" id="ARBA00022777"/>
    </source>
</evidence>
<evidence type="ECO:0000256" key="1">
    <source>
        <dbReference type="ARBA" id="ARBA00022679"/>
    </source>
</evidence>
<dbReference type="Pfam" id="PF00294">
    <property type="entry name" value="PfkB"/>
    <property type="match status" value="1"/>
</dbReference>
<reference evidence="4 5" key="1">
    <citation type="submission" date="2018-06" db="EMBL/GenBank/DDBJ databases">
        <authorList>
            <consortium name="Pathogen Informatics"/>
            <person name="Doyle S."/>
        </authorList>
    </citation>
    <scope>NUCLEOTIDE SEQUENCE [LARGE SCALE GENOMIC DNA]</scope>
    <source>
        <strain evidence="4 5">NCTC10821</strain>
    </source>
</reference>
<organism evidence="4 5">
    <name type="scientific">Mycolicibacterium tokaiense</name>
    <dbReference type="NCBI Taxonomy" id="39695"/>
    <lineage>
        <taxon>Bacteria</taxon>
        <taxon>Bacillati</taxon>
        <taxon>Actinomycetota</taxon>
        <taxon>Actinomycetes</taxon>
        <taxon>Mycobacteriales</taxon>
        <taxon>Mycobacteriaceae</taxon>
        <taxon>Mycolicibacterium</taxon>
    </lineage>
</organism>
<dbReference type="AlphaFoldDB" id="A0A378TP91"/>
<evidence type="ECO:0000259" key="3">
    <source>
        <dbReference type="Pfam" id="PF00294"/>
    </source>
</evidence>
<dbReference type="Gene3D" id="3.40.1190.20">
    <property type="match status" value="1"/>
</dbReference>
<dbReference type="GO" id="GO:0016301">
    <property type="term" value="F:kinase activity"/>
    <property type="evidence" value="ECO:0007669"/>
    <property type="project" value="UniProtKB-KW"/>
</dbReference>
<dbReference type="EMBL" id="UGQT01000001">
    <property type="protein sequence ID" value="STZ62608.1"/>
    <property type="molecule type" value="Genomic_DNA"/>
</dbReference>
<keyword evidence="1" id="KW-0808">Transferase</keyword>
<dbReference type="InterPro" id="IPR011611">
    <property type="entry name" value="PfkB_dom"/>
</dbReference>
<feature type="domain" description="Carbohydrate kinase PfkB" evidence="3">
    <location>
        <begin position="16"/>
        <end position="287"/>
    </location>
</feature>
<accession>A0A378TP91</accession>
<dbReference type="InterPro" id="IPR002139">
    <property type="entry name" value="Ribo/fructo_kinase"/>
</dbReference>
<dbReference type="InterPro" id="IPR029056">
    <property type="entry name" value="Ribokinase-like"/>
</dbReference>